<organism evidence="1 2">
    <name type="scientific">Armillaria gallica</name>
    <name type="common">Bulbous honey fungus</name>
    <name type="synonym">Armillaria bulbosa</name>
    <dbReference type="NCBI Taxonomy" id="47427"/>
    <lineage>
        <taxon>Eukaryota</taxon>
        <taxon>Fungi</taxon>
        <taxon>Dikarya</taxon>
        <taxon>Basidiomycota</taxon>
        <taxon>Agaricomycotina</taxon>
        <taxon>Agaricomycetes</taxon>
        <taxon>Agaricomycetidae</taxon>
        <taxon>Agaricales</taxon>
        <taxon>Marasmiineae</taxon>
        <taxon>Physalacriaceae</taxon>
        <taxon>Armillaria</taxon>
    </lineage>
</organism>
<evidence type="ECO:0000313" key="2">
    <source>
        <dbReference type="Proteomes" id="UP000217790"/>
    </source>
</evidence>
<gene>
    <name evidence="1" type="ORF">ARMGADRAFT_1089549</name>
</gene>
<dbReference type="Gene3D" id="3.30.420.10">
    <property type="entry name" value="Ribonuclease H-like superfamily/Ribonuclease H"/>
    <property type="match status" value="1"/>
</dbReference>
<dbReference type="OrthoDB" id="3218065at2759"/>
<dbReference type="Proteomes" id="UP000217790">
    <property type="component" value="Unassembled WGS sequence"/>
</dbReference>
<dbReference type="PANTHER" id="PTHR35871:SF1">
    <property type="entry name" value="CXC1-LIKE CYSTEINE CLUSTER ASSOCIATED WITH KDZ TRANSPOSASES DOMAIN-CONTAINING PROTEIN"/>
    <property type="match status" value="1"/>
</dbReference>
<evidence type="ECO:0008006" key="3">
    <source>
        <dbReference type="Google" id="ProtNLM"/>
    </source>
</evidence>
<dbReference type="InParanoid" id="A0A2H3D6U8"/>
<dbReference type="EMBL" id="KZ293708">
    <property type="protein sequence ID" value="PBK83206.1"/>
    <property type="molecule type" value="Genomic_DNA"/>
</dbReference>
<dbReference type="InterPro" id="IPR036397">
    <property type="entry name" value="RNaseH_sf"/>
</dbReference>
<protein>
    <recommendedName>
        <fullName evidence="3">DDE-1 domain-containing protein</fullName>
    </recommendedName>
</protein>
<proteinExistence type="predicted"/>
<evidence type="ECO:0000313" key="1">
    <source>
        <dbReference type="EMBL" id="PBK83206.1"/>
    </source>
</evidence>
<sequence>MFVKQLKEKIIPAFKAAHSPGYRALIMVDNSQGHAAYSEDTLLPQCMNLKPGGKQAIMQDGWYIKDGKKVVQLMTFPPDHPEFPGLAKGMREVLMEQGLWRHGLKMECKKAKDTGDKCDPEVTDCCAKHILTLQPDFQAQKSLVQEVIEEAGHQCIFLAKFHCELNFIEFFWGVVKKYLCEHCDYTFQTLKENMPKALASVPVELICKWEHQMIHWMDAY</sequence>
<dbReference type="GO" id="GO:0003676">
    <property type="term" value="F:nucleic acid binding"/>
    <property type="evidence" value="ECO:0007669"/>
    <property type="project" value="InterPro"/>
</dbReference>
<accession>A0A2H3D6U8</accession>
<dbReference type="PANTHER" id="PTHR35871">
    <property type="entry name" value="EXPRESSED PROTEIN"/>
    <property type="match status" value="1"/>
</dbReference>
<dbReference type="AlphaFoldDB" id="A0A2H3D6U8"/>
<keyword evidence="2" id="KW-1185">Reference proteome</keyword>
<name>A0A2H3D6U8_ARMGA</name>
<reference evidence="2" key="1">
    <citation type="journal article" date="2017" name="Nat. Ecol. Evol.">
        <title>Genome expansion and lineage-specific genetic innovations in the forest pathogenic fungi Armillaria.</title>
        <authorList>
            <person name="Sipos G."/>
            <person name="Prasanna A.N."/>
            <person name="Walter M.C."/>
            <person name="O'Connor E."/>
            <person name="Balint B."/>
            <person name="Krizsan K."/>
            <person name="Kiss B."/>
            <person name="Hess J."/>
            <person name="Varga T."/>
            <person name="Slot J."/>
            <person name="Riley R."/>
            <person name="Boka B."/>
            <person name="Rigling D."/>
            <person name="Barry K."/>
            <person name="Lee J."/>
            <person name="Mihaltcheva S."/>
            <person name="LaButti K."/>
            <person name="Lipzen A."/>
            <person name="Waldron R."/>
            <person name="Moloney N.M."/>
            <person name="Sperisen C."/>
            <person name="Kredics L."/>
            <person name="Vagvoelgyi C."/>
            <person name="Patrignani A."/>
            <person name="Fitzpatrick D."/>
            <person name="Nagy I."/>
            <person name="Doyle S."/>
            <person name="Anderson J.B."/>
            <person name="Grigoriev I.V."/>
            <person name="Gueldener U."/>
            <person name="Muensterkoetter M."/>
            <person name="Nagy L.G."/>
        </authorList>
    </citation>
    <scope>NUCLEOTIDE SEQUENCE [LARGE SCALE GENOMIC DNA]</scope>
    <source>
        <strain evidence="2">Ar21-2</strain>
    </source>
</reference>
<dbReference type="OMA" id="VELICKW"/>
<dbReference type="STRING" id="47427.A0A2H3D6U8"/>